<feature type="compositionally biased region" description="Basic and acidic residues" evidence="2">
    <location>
        <begin position="43"/>
        <end position="55"/>
    </location>
</feature>
<feature type="repeat" description="TPR" evidence="1">
    <location>
        <begin position="215"/>
        <end position="248"/>
    </location>
</feature>
<dbReference type="PANTHER" id="PTHR44216:SF3">
    <property type="entry name" value="PROTEIN O-MANNOSYL-TRANSFERASE TMTC2"/>
    <property type="match status" value="1"/>
</dbReference>
<dbReference type="Pfam" id="PF13432">
    <property type="entry name" value="TPR_16"/>
    <property type="match status" value="1"/>
</dbReference>
<feature type="signal peptide" evidence="3">
    <location>
        <begin position="1"/>
        <end position="28"/>
    </location>
</feature>
<evidence type="ECO:0000256" key="3">
    <source>
        <dbReference type="SAM" id="SignalP"/>
    </source>
</evidence>
<keyword evidence="1" id="KW-0802">TPR repeat</keyword>
<dbReference type="Proteomes" id="UP000547674">
    <property type="component" value="Unassembled WGS sequence"/>
</dbReference>
<dbReference type="SUPFAM" id="SSF48452">
    <property type="entry name" value="TPR-like"/>
    <property type="match status" value="1"/>
</dbReference>
<dbReference type="GO" id="GO:0000030">
    <property type="term" value="F:mannosyltransferase activity"/>
    <property type="evidence" value="ECO:0007669"/>
    <property type="project" value="TreeGrafter"/>
</dbReference>
<reference evidence="4 5" key="1">
    <citation type="submission" date="2020-03" db="EMBL/GenBank/DDBJ databases">
        <title>Metabolic flexibility allows generalist bacteria to become dominant in a frequently disturbed ecosystem.</title>
        <authorList>
            <person name="Chen Y.-J."/>
            <person name="Leung P.M."/>
            <person name="Bay S.K."/>
            <person name="Hugenholtz P."/>
            <person name="Kessler A.J."/>
            <person name="Shelley G."/>
            <person name="Waite D.W."/>
            <person name="Cook P.L."/>
            <person name="Greening C."/>
        </authorList>
    </citation>
    <scope>NUCLEOTIDE SEQUENCE [LARGE SCALE GENOMIC DNA]</scope>
    <source>
        <strain evidence="4">SS_bin_28</strain>
    </source>
</reference>
<evidence type="ECO:0000313" key="4">
    <source>
        <dbReference type="EMBL" id="NNF06343.1"/>
    </source>
</evidence>
<proteinExistence type="predicted"/>
<dbReference type="PROSITE" id="PS50005">
    <property type="entry name" value="TPR"/>
    <property type="match status" value="3"/>
</dbReference>
<dbReference type="SMART" id="SM00028">
    <property type="entry name" value="TPR"/>
    <property type="match status" value="5"/>
</dbReference>
<feature type="repeat" description="TPR" evidence="1">
    <location>
        <begin position="181"/>
        <end position="214"/>
    </location>
</feature>
<dbReference type="Gene3D" id="1.25.40.10">
    <property type="entry name" value="Tetratricopeptide repeat domain"/>
    <property type="match status" value="2"/>
</dbReference>
<keyword evidence="3" id="KW-0732">Signal</keyword>
<dbReference type="InterPro" id="IPR052384">
    <property type="entry name" value="TMTC_O-mannosyltransferase"/>
</dbReference>
<accession>A0A7Y2EE55</accession>
<feature type="repeat" description="TPR" evidence="1">
    <location>
        <begin position="147"/>
        <end position="180"/>
    </location>
</feature>
<dbReference type="InterPro" id="IPR011990">
    <property type="entry name" value="TPR-like_helical_dom_sf"/>
</dbReference>
<dbReference type="GO" id="GO:0035269">
    <property type="term" value="P:protein O-linked glycosylation via mannose"/>
    <property type="evidence" value="ECO:0007669"/>
    <property type="project" value="TreeGrafter"/>
</dbReference>
<dbReference type="PANTHER" id="PTHR44216">
    <property type="entry name" value="PROTEIN O-MANNOSYL-TRANSFERASE TMTC2"/>
    <property type="match status" value="1"/>
</dbReference>
<gene>
    <name evidence="4" type="ORF">HKN21_06255</name>
</gene>
<dbReference type="Pfam" id="PF07721">
    <property type="entry name" value="TPR_4"/>
    <property type="match status" value="1"/>
</dbReference>
<evidence type="ECO:0000313" key="5">
    <source>
        <dbReference type="Proteomes" id="UP000547674"/>
    </source>
</evidence>
<dbReference type="InterPro" id="IPR011717">
    <property type="entry name" value="TPR-4"/>
</dbReference>
<evidence type="ECO:0000256" key="2">
    <source>
        <dbReference type="SAM" id="MobiDB-lite"/>
    </source>
</evidence>
<protein>
    <submittedName>
        <fullName evidence="4">Tetratricopeptide repeat protein</fullName>
    </submittedName>
</protein>
<sequence>MRYLKYSLLLVLSIALLGSAAYVPMAHAQDSGDPLAPADPLAEEPKEKDPNDPLELRKKEVLTNIKRLEKAVRDYPGDAFLFYELAQAYQEGMFYQYAKDTYVEAISRNPELKEAYVDCASLEFRTGNQSDAEALLVSARERFPEFGPVYTNLGRIYQEQGRTNEALAAYAEGFKFSPDDAGASFNYGNLLVASGDYAKAKDAFQAVLKQNKDDVEAMINLGVTLLELEDTEGAFETYLAALAIAPERPEPYMNLAQLHLRQGDKESAASMLRIYVSQDSTSSEGIIARALIRKIEAGSN</sequence>
<feature type="region of interest" description="Disordered" evidence="2">
    <location>
        <begin position="33"/>
        <end position="55"/>
    </location>
</feature>
<dbReference type="GO" id="GO:0042802">
    <property type="term" value="F:identical protein binding"/>
    <property type="evidence" value="ECO:0007669"/>
    <property type="project" value="InterPro"/>
</dbReference>
<comment type="caution">
    <text evidence="4">The sequence shown here is derived from an EMBL/GenBank/DDBJ whole genome shotgun (WGS) entry which is preliminary data.</text>
</comment>
<dbReference type="EMBL" id="JABDJR010000236">
    <property type="protein sequence ID" value="NNF06343.1"/>
    <property type="molecule type" value="Genomic_DNA"/>
</dbReference>
<dbReference type="AlphaFoldDB" id="A0A7Y2EE55"/>
<feature type="chain" id="PRO_5031148435" evidence="3">
    <location>
        <begin position="29"/>
        <end position="300"/>
    </location>
</feature>
<dbReference type="Pfam" id="PF13181">
    <property type="entry name" value="TPR_8"/>
    <property type="match status" value="1"/>
</dbReference>
<organism evidence="4 5">
    <name type="scientific">Eiseniibacteriota bacterium</name>
    <dbReference type="NCBI Taxonomy" id="2212470"/>
    <lineage>
        <taxon>Bacteria</taxon>
        <taxon>Candidatus Eiseniibacteriota</taxon>
    </lineage>
</organism>
<dbReference type="InterPro" id="IPR019734">
    <property type="entry name" value="TPR_rpt"/>
</dbReference>
<evidence type="ECO:0000256" key="1">
    <source>
        <dbReference type="PROSITE-ProRule" id="PRU00339"/>
    </source>
</evidence>
<name>A0A7Y2EE55_UNCEI</name>